<dbReference type="STRING" id="33097.A0A150H1S9"/>
<name>A0A150H1S9_GONPE</name>
<keyword evidence="1" id="KW-0812">Transmembrane</keyword>
<dbReference type="Pfam" id="PF02325">
    <property type="entry name" value="CCB3_YggT"/>
    <property type="match status" value="1"/>
</dbReference>
<protein>
    <recommendedName>
        <fullName evidence="4">YGGT protein</fullName>
    </recommendedName>
</protein>
<organism evidence="2 3">
    <name type="scientific">Gonium pectorale</name>
    <name type="common">Green alga</name>
    <dbReference type="NCBI Taxonomy" id="33097"/>
    <lineage>
        <taxon>Eukaryota</taxon>
        <taxon>Viridiplantae</taxon>
        <taxon>Chlorophyta</taxon>
        <taxon>core chlorophytes</taxon>
        <taxon>Chlorophyceae</taxon>
        <taxon>CS clade</taxon>
        <taxon>Chlamydomonadales</taxon>
        <taxon>Volvocaceae</taxon>
        <taxon>Gonium</taxon>
    </lineage>
</organism>
<reference evidence="3" key="1">
    <citation type="journal article" date="2016" name="Nat. Commun.">
        <title>The Gonium pectorale genome demonstrates co-option of cell cycle regulation during the evolution of multicellularity.</title>
        <authorList>
            <person name="Hanschen E.R."/>
            <person name="Marriage T.N."/>
            <person name="Ferris P.J."/>
            <person name="Hamaji T."/>
            <person name="Toyoda A."/>
            <person name="Fujiyama A."/>
            <person name="Neme R."/>
            <person name="Noguchi H."/>
            <person name="Minakuchi Y."/>
            <person name="Suzuki M."/>
            <person name="Kawai-Toyooka H."/>
            <person name="Smith D.R."/>
            <person name="Sparks H."/>
            <person name="Anderson J."/>
            <person name="Bakaric R."/>
            <person name="Luria V."/>
            <person name="Karger A."/>
            <person name="Kirschner M.W."/>
            <person name="Durand P.M."/>
            <person name="Michod R.E."/>
            <person name="Nozaki H."/>
            <person name="Olson B.J."/>
        </authorList>
    </citation>
    <scope>NUCLEOTIDE SEQUENCE [LARGE SCALE GENOMIC DNA]</scope>
    <source>
        <strain evidence="3">NIES-2863</strain>
    </source>
</reference>
<evidence type="ECO:0008006" key="4">
    <source>
        <dbReference type="Google" id="ProtNLM"/>
    </source>
</evidence>
<feature type="transmembrane region" description="Helical" evidence="1">
    <location>
        <begin position="105"/>
        <end position="126"/>
    </location>
</feature>
<keyword evidence="1" id="KW-1133">Transmembrane helix</keyword>
<dbReference type="InterPro" id="IPR003425">
    <property type="entry name" value="CCB3/YggT"/>
</dbReference>
<dbReference type="Proteomes" id="UP000075714">
    <property type="component" value="Unassembled WGS sequence"/>
</dbReference>
<dbReference type="PANTHER" id="PTHR33219">
    <property type="entry name" value="YLMG HOMOLOG PROTEIN 2, CHLOROPLASTIC"/>
    <property type="match status" value="1"/>
</dbReference>
<evidence type="ECO:0000313" key="2">
    <source>
        <dbReference type="EMBL" id="KXZ55540.1"/>
    </source>
</evidence>
<accession>A0A150H1S9</accession>
<gene>
    <name evidence="2" type="ORF">GPECTOR_2g1089</name>
</gene>
<keyword evidence="3" id="KW-1185">Reference proteome</keyword>
<dbReference type="AlphaFoldDB" id="A0A150H1S9"/>
<dbReference type="GO" id="GO:0016020">
    <property type="term" value="C:membrane"/>
    <property type="evidence" value="ECO:0007669"/>
    <property type="project" value="InterPro"/>
</dbReference>
<dbReference type="OrthoDB" id="2066at2759"/>
<evidence type="ECO:0000313" key="3">
    <source>
        <dbReference type="Proteomes" id="UP000075714"/>
    </source>
</evidence>
<evidence type="ECO:0000256" key="1">
    <source>
        <dbReference type="SAM" id="Phobius"/>
    </source>
</evidence>
<keyword evidence="1" id="KW-0472">Membrane</keyword>
<sequence>MAASARQAVANRVADGRGAVAAPAVASVCPRLIQKARVIALVGSAWQQRQSQEARQPGGVGAALKKELRESVSWMGAVLPFATAIQSNASATAEIYGAIAKALDIYLLVLTLRVILTWFRNINWSGEPFVTLRQFTDPFLNTFRGILPSFGGIDVSPMIGFLLLNFVRNQLVHLSRTINQ</sequence>
<dbReference type="EMBL" id="LSYV01000003">
    <property type="protein sequence ID" value="KXZ55540.1"/>
    <property type="molecule type" value="Genomic_DNA"/>
</dbReference>
<feature type="transmembrane region" description="Helical" evidence="1">
    <location>
        <begin position="146"/>
        <end position="167"/>
    </location>
</feature>
<comment type="caution">
    <text evidence="2">The sequence shown here is derived from an EMBL/GenBank/DDBJ whole genome shotgun (WGS) entry which is preliminary data.</text>
</comment>
<dbReference type="GO" id="GO:0010020">
    <property type="term" value="P:chloroplast fission"/>
    <property type="evidence" value="ECO:0007669"/>
    <property type="project" value="TreeGrafter"/>
</dbReference>
<proteinExistence type="predicted"/>
<dbReference type="PANTHER" id="PTHR33219:SF14">
    <property type="entry name" value="PROTEIN COFACTOR ASSEMBLY OF COMPLEX C SUBUNIT B CCB3, CHLOROPLASTIC-RELATED"/>
    <property type="match status" value="1"/>
</dbReference>